<sequence length="71" mass="7823">MITSEESTVKAKPEEMPSPTRMPFMLAVSLLFTGWGLLTTWLIFAAGLAGTFISLTGWIKAICHDDTQQHP</sequence>
<comment type="caution">
    <text evidence="2">The sequence shown here is derived from an EMBL/GenBank/DDBJ whole genome shotgun (WGS) entry which is preliminary data.</text>
</comment>
<evidence type="ECO:0000313" key="3">
    <source>
        <dbReference type="Proteomes" id="UP000316778"/>
    </source>
</evidence>
<keyword evidence="1" id="KW-0812">Transmembrane</keyword>
<proteinExistence type="predicted"/>
<organism evidence="2 3">
    <name type="scientific">Chitinophaga japonensis</name>
    <name type="common">Flexibacter japonensis</name>
    <dbReference type="NCBI Taxonomy" id="104662"/>
    <lineage>
        <taxon>Bacteria</taxon>
        <taxon>Pseudomonadati</taxon>
        <taxon>Bacteroidota</taxon>
        <taxon>Chitinophagia</taxon>
        <taxon>Chitinophagales</taxon>
        <taxon>Chitinophagaceae</taxon>
        <taxon>Chitinophaga</taxon>
    </lineage>
</organism>
<dbReference type="Proteomes" id="UP000316778">
    <property type="component" value="Unassembled WGS sequence"/>
</dbReference>
<accession>A0A562SUZ0</accession>
<keyword evidence="3" id="KW-1185">Reference proteome</keyword>
<dbReference type="RefSeq" id="WP_145718132.1">
    <property type="nucleotide sequence ID" value="NZ_BAAAFY010000002.1"/>
</dbReference>
<evidence type="ECO:0000256" key="1">
    <source>
        <dbReference type="SAM" id="Phobius"/>
    </source>
</evidence>
<feature type="transmembrane region" description="Helical" evidence="1">
    <location>
        <begin position="24"/>
        <end position="50"/>
    </location>
</feature>
<protein>
    <submittedName>
        <fullName evidence="2">Uncharacterized protein</fullName>
    </submittedName>
</protein>
<gene>
    <name evidence="2" type="ORF">LX66_4830</name>
</gene>
<dbReference type="EMBL" id="VLLG01000005">
    <property type="protein sequence ID" value="TWI84460.1"/>
    <property type="molecule type" value="Genomic_DNA"/>
</dbReference>
<keyword evidence="1" id="KW-0472">Membrane</keyword>
<dbReference type="AlphaFoldDB" id="A0A562SUZ0"/>
<keyword evidence="1" id="KW-1133">Transmembrane helix</keyword>
<reference evidence="2 3" key="1">
    <citation type="journal article" date="2013" name="Stand. Genomic Sci.">
        <title>Genomic Encyclopedia of Type Strains, Phase I: The one thousand microbial genomes (KMG-I) project.</title>
        <authorList>
            <person name="Kyrpides N.C."/>
            <person name="Woyke T."/>
            <person name="Eisen J.A."/>
            <person name="Garrity G."/>
            <person name="Lilburn T.G."/>
            <person name="Beck B.J."/>
            <person name="Whitman W.B."/>
            <person name="Hugenholtz P."/>
            <person name="Klenk H.P."/>
        </authorList>
    </citation>
    <scope>NUCLEOTIDE SEQUENCE [LARGE SCALE GENOMIC DNA]</scope>
    <source>
        <strain evidence="2 3">DSM 13484</strain>
    </source>
</reference>
<name>A0A562SUZ0_CHIJA</name>
<evidence type="ECO:0000313" key="2">
    <source>
        <dbReference type="EMBL" id="TWI84460.1"/>
    </source>
</evidence>
<dbReference type="Gene3D" id="1.10.287.70">
    <property type="match status" value="1"/>
</dbReference>